<dbReference type="AlphaFoldDB" id="A0AAV1WLE3"/>
<dbReference type="PANTHER" id="PTHR34567:SF3">
    <property type="entry name" value="FK506-BINDING-LIKE PROTEIN"/>
    <property type="match status" value="1"/>
</dbReference>
<dbReference type="EMBL" id="CAXHTB010000007">
    <property type="protein sequence ID" value="CAL0310098.1"/>
    <property type="molecule type" value="Genomic_DNA"/>
</dbReference>
<feature type="region of interest" description="Disordered" evidence="1">
    <location>
        <begin position="1"/>
        <end position="31"/>
    </location>
</feature>
<keyword evidence="3" id="KW-1185">Reference proteome</keyword>
<evidence type="ECO:0000256" key="1">
    <source>
        <dbReference type="SAM" id="MobiDB-lite"/>
    </source>
</evidence>
<reference evidence="2 3" key="1">
    <citation type="submission" date="2024-03" db="EMBL/GenBank/DDBJ databases">
        <authorList>
            <person name="Martinez-Hernandez J."/>
        </authorList>
    </citation>
    <scope>NUCLEOTIDE SEQUENCE [LARGE SCALE GENOMIC DNA]</scope>
</reference>
<feature type="compositionally biased region" description="Basic and acidic residues" evidence="1">
    <location>
        <begin position="1"/>
        <end position="11"/>
    </location>
</feature>
<gene>
    <name evidence="2" type="ORF">LLUT_LOCUS11158</name>
</gene>
<accession>A0AAV1WLE3</accession>
<comment type="caution">
    <text evidence="2">The sequence shown here is derived from an EMBL/GenBank/DDBJ whole genome shotgun (WGS) entry which is preliminary data.</text>
</comment>
<evidence type="ECO:0000313" key="3">
    <source>
        <dbReference type="Proteomes" id="UP001497480"/>
    </source>
</evidence>
<name>A0AAV1WLE3_LUPLU</name>
<organism evidence="2 3">
    <name type="scientific">Lupinus luteus</name>
    <name type="common">European yellow lupine</name>
    <dbReference type="NCBI Taxonomy" id="3873"/>
    <lineage>
        <taxon>Eukaryota</taxon>
        <taxon>Viridiplantae</taxon>
        <taxon>Streptophyta</taxon>
        <taxon>Embryophyta</taxon>
        <taxon>Tracheophyta</taxon>
        <taxon>Spermatophyta</taxon>
        <taxon>Magnoliopsida</taxon>
        <taxon>eudicotyledons</taxon>
        <taxon>Gunneridae</taxon>
        <taxon>Pentapetalae</taxon>
        <taxon>rosids</taxon>
        <taxon>fabids</taxon>
        <taxon>Fabales</taxon>
        <taxon>Fabaceae</taxon>
        <taxon>Papilionoideae</taxon>
        <taxon>50 kb inversion clade</taxon>
        <taxon>genistoids sensu lato</taxon>
        <taxon>core genistoids</taxon>
        <taxon>Genisteae</taxon>
        <taxon>Lupinus</taxon>
    </lineage>
</organism>
<dbReference type="Proteomes" id="UP001497480">
    <property type="component" value="Unassembled WGS sequence"/>
</dbReference>
<feature type="region of interest" description="Disordered" evidence="1">
    <location>
        <begin position="260"/>
        <end position="306"/>
    </location>
</feature>
<proteinExistence type="predicted"/>
<evidence type="ECO:0000313" key="2">
    <source>
        <dbReference type="EMBL" id="CAL0310098.1"/>
    </source>
</evidence>
<feature type="compositionally biased region" description="Basic residues" evidence="1">
    <location>
        <begin position="374"/>
        <end position="383"/>
    </location>
</feature>
<protein>
    <submittedName>
        <fullName evidence="2">Uncharacterized protein</fullName>
    </submittedName>
</protein>
<sequence length="403" mass="46309">MSYWRKQKDQSHNQMGYRRSSSYNRKPPLDNCHSTVPPWEKKFCAKVGDVPWGRLLESQRYMYLHENVVNWDDSAGKEAFHDAKNRFWADMNGLDCNISLPNPDIYIDDVDWNSSVEPELLLDLERDAIDDEVRDREVVILDCSLLMNQSFSCTGWGDLEEATPKPCDMNQPFTPTGWGDLEEATPKPFDMNQPFTPTGWGDLEEATPKPCDMNQPFTPTGWGDLEEATPKPCDMNQPFTPTGWGDLEEATPKPYDMNQSFTPTGWGDAEESAPKPSDLNQPFPATGWGDAEEEKLKPSNPVSDAQGWERNLRENNEVGSWGQYRYDSCGWNKRSHYGGNRNRGTWEGYNRKRENMTWSRTPAYHGNEYQTNRGWRRNNRGRGRGNFAHHDSYAEKVPAATPW</sequence>
<feature type="region of interest" description="Disordered" evidence="1">
    <location>
        <begin position="363"/>
        <end position="403"/>
    </location>
</feature>
<dbReference type="PANTHER" id="PTHR34567">
    <property type="entry name" value="FK506-BINDING-LIKE PROTEIN"/>
    <property type="match status" value="1"/>
</dbReference>